<keyword evidence="1" id="KW-0472">Membrane</keyword>
<keyword evidence="1" id="KW-1133">Transmembrane helix</keyword>
<keyword evidence="1" id="KW-0812">Transmembrane</keyword>
<name>A0A2P2K6X8_RHIMU</name>
<evidence type="ECO:0000313" key="2">
    <source>
        <dbReference type="EMBL" id="MBX01451.1"/>
    </source>
</evidence>
<accession>A0A2P2K6X8</accession>
<reference evidence="2" key="1">
    <citation type="submission" date="2018-02" db="EMBL/GenBank/DDBJ databases">
        <title>Rhizophora mucronata_Transcriptome.</title>
        <authorList>
            <person name="Meera S.P."/>
            <person name="Sreeshan A."/>
            <person name="Augustine A."/>
        </authorList>
    </citation>
    <scope>NUCLEOTIDE SEQUENCE</scope>
    <source>
        <tissue evidence="2">Leaf</tissue>
    </source>
</reference>
<evidence type="ECO:0000256" key="1">
    <source>
        <dbReference type="SAM" id="Phobius"/>
    </source>
</evidence>
<organism evidence="2">
    <name type="scientific">Rhizophora mucronata</name>
    <name type="common">Asiatic mangrove</name>
    <dbReference type="NCBI Taxonomy" id="61149"/>
    <lineage>
        <taxon>Eukaryota</taxon>
        <taxon>Viridiplantae</taxon>
        <taxon>Streptophyta</taxon>
        <taxon>Embryophyta</taxon>
        <taxon>Tracheophyta</taxon>
        <taxon>Spermatophyta</taxon>
        <taxon>Magnoliopsida</taxon>
        <taxon>eudicotyledons</taxon>
        <taxon>Gunneridae</taxon>
        <taxon>Pentapetalae</taxon>
        <taxon>rosids</taxon>
        <taxon>fabids</taxon>
        <taxon>Malpighiales</taxon>
        <taxon>Rhizophoraceae</taxon>
        <taxon>Rhizophora</taxon>
    </lineage>
</organism>
<proteinExistence type="predicted"/>
<dbReference type="AlphaFoldDB" id="A0A2P2K6X8"/>
<feature type="transmembrane region" description="Helical" evidence="1">
    <location>
        <begin position="17"/>
        <end position="36"/>
    </location>
</feature>
<dbReference type="EMBL" id="GGEC01020967">
    <property type="protein sequence ID" value="MBX01451.1"/>
    <property type="molecule type" value="Transcribed_RNA"/>
</dbReference>
<protein>
    <submittedName>
        <fullName evidence="2">Uncharacterized protein</fullName>
    </submittedName>
</protein>
<sequence length="69" mass="8213">MTQCSEVSCLCRICDSLWQIFCLLTAILYKSLIVYLSQNQQRMKRIHYHSQWSFSNCLHSLLCKTNRHS</sequence>